<proteinExistence type="predicted"/>
<name>A0A0A9GE27_ARUDO</name>
<reference evidence="1" key="1">
    <citation type="submission" date="2014-09" db="EMBL/GenBank/DDBJ databases">
        <authorList>
            <person name="Magalhaes I.L.F."/>
            <person name="Oliveira U."/>
            <person name="Santos F.R."/>
            <person name="Vidigal T.H.D.A."/>
            <person name="Brescovit A.D."/>
            <person name="Santos A.J."/>
        </authorList>
    </citation>
    <scope>NUCLEOTIDE SEQUENCE</scope>
    <source>
        <tissue evidence="1">Shoot tissue taken approximately 20 cm above the soil surface</tissue>
    </source>
</reference>
<sequence length="38" mass="4439">MQLEMLCMMKAKPNLFSAVITYLLLFLINSLAWINCLF</sequence>
<reference evidence="1" key="2">
    <citation type="journal article" date="2015" name="Data Brief">
        <title>Shoot transcriptome of the giant reed, Arundo donax.</title>
        <authorList>
            <person name="Barrero R.A."/>
            <person name="Guerrero F.D."/>
            <person name="Moolhuijzen P."/>
            <person name="Goolsby J.A."/>
            <person name="Tidwell J."/>
            <person name="Bellgard S.E."/>
            <person name="Bellgard M.I."/>
        </authorList>
    </citation>
    <scope>NUCLEOTIDE SEQUENCE</scope>
    <source>
        <tissue evidence="1">Shoot tissue taken approximately 20 cm above the soil surface</tissue>
    </source>
</reference>
<dbReference type="EMBL" id="GBRH01174551">
    <property type="protein sequence ID" value="JAE23345.1"/>
    <property type="molecule type" value="Transcribed_RNA"/>
</dbReference>
<protein>
    <submittedName>
        <fullName evidence="1">Uncharacterized protein</fullName>
    </submittedName>
</protein>
<accession>A0A0A9GE27</accession>
<organism evidence="1">
    <name type="scientific">Arundo donax</name>
    <name type="common">Giant reed</name>
    <name type="synonym">Donax arundinaceus</name>
    <dbReference type="NCBI Taxonomy" id="35708"/>
    <lineage>
        <taxon>Eukaryota</taxon>
        <taxon>Viridiplantae</taxon>
        <taxon>Streptophyta</taxon>
        <taxon>Embryophyta</taxon>
        <taxon>Tracheophyta</taxon>
        <taxon>Spermatophyta</taxon>
        <taxon>Magnoliopsida</taxon>
        <taxon>Liliopsida</taxon>
        <taxon>Poales</taxon>
        <taxon>Poaceae</taxon>
        <taxon>PACMAD clade</taxon>
        <taxon>Arundinoideae</taxon>
        <taxon>Arundineae</taxon>
        <taxon>Arundo</taxon>
    </lineage>
</organism>
<dbReference type="AlphaFoldDB" id="A0A0A9GE27"/>
<evidence type="ECO:0000313" key="1">
    <source>
        <dbReference type="EMBL" id="JAE23345.1"/>
    </source>
</evidence>